<dbReference type="RefSeq" id="WP_086382711.1">
    <property type="nucleotide sequence ID" value="NZ_NBTY01000139.1"/>
</dbReference>
<gene>
    <name evidence="2" type="ORF">PAMC26510_25410</name>
</gene>
<comment type="caution">
    <text evidence="2">The sequence shown here is derived from an EMBL/GenBank/DDBJ whole genome shotgun (WGS) entry which is preliminary data.</text>
</comment>
<organism evidence="2 3">
    <name type="scientific">Caballeronia sordidicola</name>
    <name type="common">Burkholderia sordidicola</name>
    <dbReference type="NCBI Taxonomy" id="196367"/>
    <lineage>
        <taxon>Bacteria</taxon>
        <taxon>Pseudomonadati</taxon>
        <taxon>Pseudomonadota</taxon>
        <taxon>Betaproteobacteria</taxon>
        <taxon>Burkholderiales</taxon>
        <taxon>Burkholderiaceae</taxon>
        <taxon>Caballeronia</taxon>
    </lineage>
</organism>
<dbReference type="Pfam" id="PF01656">
    <property type="entry name" value="CbiA"/>
    <property type="match status" value="1"/>
</dbReference>
<dbReference type="InterPro" id="IPR002586">
    <property type="entry name" value="CobQ/CobB/MinD/ParA_Nub-bd_dom"/>
</dbReference>
<accession>A0A242MHH7</accession>
<dbReference type="AlphaFoldDB" id="A0A242MHH7"/>
<dbReference type="Gene3D" id="3.40.50.300">
    <property type="entry name" value="P-loop containing nucleotide triphosphate hydrolases"/>
    <property type="match status" value="1"/>
</dbReference>
<dbReference type="EMBL" id="NBTY01000139">
    <property type="protein sequence ID" value="OTP70408.1"/>
    <property type="molecule type" value="Genomic_DNA"/>
</dbReference>
<dbReference type="Proteomes" id="UP000194546">
    <property type="component" value="Unassembled WGS sequence"/>
</dbReference>
<proteinExistence type="predicted"/>
<evidence type="ECO:0000259" key="1">
    <source>
        <dbReference type="Pfam" id="PF01656"/>
    </source>
</evidence>
<protein>
    <submittedName>
        <fullName evidence="2">MOBD protein</fullName>
    </submittedName>
</protein>
<dbReference type="SUPFAM" id="SSF52540">
    <property type="entry name" value="P-loop containing nucleoside triphosphate hydrolases"/>
    <property type="match status" value="1"/>
</dbReference>
<name>A0A242MHH7_CABSO</name>
<dbReference type="InterPro" id="IPR027417">
    <property type="entry name" value="P-loop_NTPase"/>
</dbReference>
<evidence type="ECO:0000313" key="3">
    <source>
        <dbReference type="Proteomes" id="UP000194546"/>
    </source>
</evidence>
<sequence>MAKNIYLIGGSKGGVGKTIVTMATIDYLQSRGETVLLIESDTSNPDVYKAYEQSTRAELLDLDEADGWIQLVNFCDAEPESVVVVNTAARNNKGVSAYGETLNSTLAELKRKLVTLWVINRQRDSLELLKQYRDAFPHSANTAVHVVRNGYFGDELKFELYNGSKVREAIEECGGLSVTFPDLADRVSDDFYSNRMSIARAAQELPIGNRAELNRWRSEVKKSLQGMIDE</sequence>
<reference evidence="2 3" key="1">
    <citation type="submission" date="2017-03" db="EMBL/GenBank/DDBJ databases">
        <title>Genome analysis of strain PAMC 26510.</title>
        <authorList>
            <person name="Oh H.-M."/>
            <person name="Yang J.-A."/>
        </authorList>
    </citation>
    <scope>NUCLEOTIDE SEQUENCE [LARGE SCALE GENOMIC DNA]</scope>
    <source>
        <strain evidence="2 3">PAMC 26510</strain>
    </source>
</reference>
<evidence type="ECO:0000313" key="2">
    <source>
        <dbReference type="EMBL" id="OTP70408.1"/>
    </source>
</evidence>
<feature type="domain" description="CobQ/CobB/MinD/ParA nucleotide binding" evidence="1">
    <location>
        <begin position="8"/>
        <end position="131"/>
    </location>
</feature>